<name>A0A9N8WC08_FUNMO</name>
<dbReference type="AlphaFoldDB" id="A0A9N8WC08"/>
<dbReference type="PANTHER" id="PTHR16121:SF0">
    <property type="entry name" value="CAP-SPECIFIC MRNA (NUCLEOSIDE-2'-O-)-METHYLTRANSFERASE 1"/>
    <property type="match status" value="1"/>
</dbReference>
<organism evidence="4 5">
    <name type="scientific">Funneliformis mosseae</name>
    <name type="common">Endomycorrhizal fungus</name>
    <name type="synonym">Glomus mosseae</name>
    <dbReference type="NCBI Taxonomy" id="27381"/>
    <lineage>
        <taxon>Eukaryota</taxon>
        <taxon>Fungi</taxon>
        <taxon>Fungi incertae sedis</taxon>
        <taxon>Mucoromycota</taxon>
        <taxon>Glomeromycotina</taxon>
        <taxon>Glomeromycetes</taxon>
        <taxon>Glomerales</taxon>
        <taxon>Glomeraceae</taxon>
        <taxon>Funneliformis</taxon>
    </lineage>
</organism>
<dbReference type="Pfam" id="PF01728">
    <property type="entry name" value="FtsJ"/>
    <property type="match status" value="1"/>
</dbReference>
<accession>A0A9N8WC08</accession>
<keyword evidence="5" id="KW-1185">Reference proteome</keyword>
<feature type="region of interest" description="Disordered" evidence="2">
    <location>
        <begin position="53"/>
        <end position="92"/>
    </location>
</feature>
<dbReference type="GO" id="GO:0005634">
    <property type="term" value="C:nucleus"/>
    <property type="evidence" value="ECO:0007669"/>
    <property type="project" value="UniProtKB-SubCell"/>
</dbReference>
<evidence type="ECO:0000313" key="4">
    <source>
        <dbReference type="EMBL" id="CAG8478193.1"/>
    </source>
</evidence>
<dbReference type="GO" id="GO:0005737">
    <property type="term" value="C:cytoplasm"/>
    <property type="evidence" value="ECO:0007669"/>
    <property type="project" value="TreeGrafter"/>
</dbReference>
<sequence>MDPYANDPDYRDTSLVSRPSVRTIVPPEQRSSEGSFNRIQYHQFGNHRNSLNQNHQRQQQHSQNQAQHKRHNSYNFHDRYNTNNRYNQQNQRQQSFSYLREEQHKVYHPNQSQNRKQIALPPCIPPPSTASFITEQSYASKVKNQNITLPPIIQLPKQHVDFISCNLPYEEGKLIEGLRIVVGPVVEPDYNIFCESRVVHNLLQKKDSIESVSHEKFTEARHKSNPYEKVGNSIFMNRAAVKLACLDSLIGLTTIKSYDSVKDHVFCFADICGGPGGFTEYLLWRKLSWGEQVSGWGITLNNVQNFDLNRFYYETNPRKYFKPCYGADDTGDLYKEDNIKDFARTIKDGTRGIGVDLVTADGGFDVRGQEQYQEIHLKQLILCQVITMFMILRKNGDFVLKLFDIFTPFTGGIVWILYRHFEKICIIKPLSSRPANSERYIICQNLRENNPAILCHLFKVNQRFNELKTTNKSTLSPKTKSSLNRLFMREFQSSYSRNSKIPTLPKEDINEIIDISEINKDQKFLRYIKQKNIEIAKSQIKAIEQLLNLVKNSETKPPNQDEFKKLCLREWGLPSEE</sequence>
<keyword evidence="1" id="KW-0506">mRNA capping</keyword>
<dbReference type="GO" id="GO:0016556">
    <property type="term" value="P:mRNA modification"/>
    <property type="evidence" value="ECO:0007669"/>
    <property type="project" value="UniProtKB-UniRule"/>
</dbReference>
<comment type="catalytic activity">
    <reaction evidence="1">
        <text>a 5'-end (N(7)-methyl 5'-triphosphoguanosine)-ribonucleoside in mRNA + S-adenosyl-L-methionine = a 5'-end (N(7)-methyl 5'-triphosphoguanosine)-(2'-O-methyl-ribonucleoside) in mRNA + S-adenosyl-L-homocysteine + H(+)</text>
        <dbReference type="Rhea" id="RHEA:67020"/>
        <dbReference type="Rhea" id="RHEA-COMP:17167"/>
        <dbReference type="Rhea" id="RHEA-COMP:17168"/>
        <dbReference type="ChEBI" id="CHEBI:15378"/>
        <dbReference type="ChEBI" id="CHEBI:57856"/>
        <dbReference type="ChEBI" id="CHEBI:59789"/>
        <dbReference type="ChEBI" id="CHEBI:156461"/>
        <dbReference type="ChEBI" id="CHEBI:167609"/>
        <dbReference type="EC" id="2.1.1.57"/>
    </reaction>
</comment>
<dbReference type="GO" id="GO:0032259">
    <property type="term" value="P:methylation"/>
    <property type="evidence" value="ECO:0007669"/>
    <property type="project" value="UniProtKB-KW"/>
</dbReference>
<dbReference type="InterPro" id="IPR002877">
    <property type="entry name" value="RNA_MeTrfase_FtsJ_dom"/>
</dbReference>
<reference evidence="4" key="1">
    <citation type="submission" date="2021-06" db="EMBL/GenBank/DDBJ databases">
        <authorList>
            <person name="Kallberg Y."/>
            <person name="Tangrot J."/>
            <person name="Rosling A."/>
        </authorList>
    </citation>
    <scope>NUCLEOTIDE SEQUENCE</scope>
    <source>
        <strain evidence="4">87-6 pot B 2015</strain>
    </source>
</reference>
<dbReference type="SUPFAM" id="SSF53335">
    <property type="entry name" value="S-adenosyl-L-methionine-dependent methyltransferases"/>
    <property type="match status" value="1"/>
</dbReference>
<dbReference type="InterPro" id="IPR025816">
    <property type="entry name" value="RrmJ-type_MeTrfase"/>
</dbReference>
<evidence type="ECO:0000256" key="1">
    <source>
        <dbReference type="RuleBase" id="RU368012"/>
    </source>
</evidence>
<evidence type="ECO:0000256" key="2">
    <source>
        <dbReference type="SAM" id="MobiDB-lite"/>
    </source>
</evidence>
<dbReference type="EC" id="2.1.1.57" evidence="1"/>
<dbReference type="PANTHER" id="PTHR16121">
    <property type="entry name" value="CAP-SPECIFIC MRNA (NUCLEOSIDE-2'-O-)-METHYLTRANSFERASE 1-RELATED"/>
    <property type="match status" value="1"/>
</dbReference>
<dbReference type="EMBL" id="CAJVPP010000392">
    <property type="protein sequence ID" value="CAG8478193.1"/>
    <property type="molecule type" value="Genomic_DNA"/>
</dbReference>
<dbReference type="PROSITE" id="PS51613">
    <property type="entry name" value="SAM_MT_RRMJ"/>
    <property type="match status" value="1"/>
</dbReference>
<dbReference type="GO" id="GO:0003676">
    <property type="term" value="F:nucleic acid binding"/>
    <property type="evidence" value="ECO:0007669"/>
    <property type="project" value="UniProtKB-UniRule"/>
</dbReference>
<keyword evidence="1" id="KW-0489">Methyltransferase</keyword>
<dbReference type="Gene3D" id="3.40.50.12760">
    <property type="match status" value="1"/>
</dbReference>
<keyword evidence="1" id="KW-0808">Transferase</keyword>
<dbReference type="InterPro" id="IPR050851">
    <property type="entry name" value="mRNA_Cap_2O-Ribose_MeTrfase"/>
</dbReference>
<keyword evidence="1" id="KW-0507">mRNA processing</keyword>
<dbReference type="Proteomes" id="UP000789375">
    <property type="component" value="Unassembled WGS sequence"/>
</dbReference>
<dbReference type="InterPro" id="IPR029063">
    <property type="entry name" value="SAM-dependent_MTases_sf"/>
</dbReference>
<proteinExistence type="predicted"/>
<comment type="subcellular location">
    <subcellularLocation>
        <location evidence="1">Nucleus</location>
    </subcellularLocation>
</comment>
<protein>
    <recommendedName>
        <fullName evidence="1">Cap-specific mRNA (nucleoside-2'-O-)-methyltransferase 1</fullName>
        <ecNumber evidence="1">2.1.1.57</ecNumber>
    </recommendedName>
    <alternativeName>
        <fullName evidence="1">Cap1 2'O-ribose methyltransferase 1</fullName>
    </alternativeName>
</protein>
<dbReference type="GO" id="GO:0006370">
    <property type="term" value="P:7-methylguanosine mRNA capping"/>
    <property type="evidence" value="ECO:0007669"/>
    <property type="project" value="UniProtKB-UniRule"/>
</dbReference>
<feature type="compositionally biased region" description="Low complexity" evidence="2">
    <location>
        <begin position="81"/>
        <end position="92"/>
    </location>
</feature>
<comment type="function">
    <text evidence="1">S-adenosyl-L-methionine-dependent methyltransferase that mediates RNA cap1 2'-O-ribose methylation to the 5'-cap structure of RNAs. Methylates the ribose of the first nucleotide of a m(7)GpppG-capped mRNA to produce m(7)GpppNmp (cap1).</text>
</comment>
<gene>
    <name evidence="4" type="ORF">FMOSSE_LOCUS2871</name>
</gene>
<keyword evidence="1" id="KW-0539">Nucleus</keyword>
<feature type="domain" description="RrmJ-type SAM-dependent 2'-O-MTase" evidence="3">
    <location>
        <begin position="234"/>
        <end position="447"/>
    </location>
</feature>
<keyword evidence="1" id="KW-0949">S-adenosyl-L-methionine</keyword>
<evidence type="ECO:0000313" key="5">
    <source>
        <dbReference type="Proteomes" id="UP000789375"/>
    </source>
</evidence>
<dbReference type="GO" id="GO:0004483">
    <property type="term" value="F:methyltransferase cap1 activity"/>
    <property type="evidence" value="ECO:0007669"/>
    <property type="project" value="UniProtKB-UniRule"/>
</dbReference>
<feature type="compositionally biased region" description="Low complexity" evidence="2">
    <location>
        <begin position="53"/>
        <end position="66"/>
    </location>
</feature>
<comment type="caution">
    <text evidence="4">The sequence shown here is derived from an EMBL/GenBank/DDBJ whole genome shotgun (WGS) entry which is preliminary data.</text>
</comment>
<feature type="region of interest" description="Disordered" evidence="2">
    <location>
        <begin position="1"/>
        <end position="35"/>
    </location>
</feature>
<evidence type="ECO:0000259" key="3">
    <source>
        <dbReference type="PROSITE" id="PS51613"/>
    </source>
</evidence>